<dbReference type="EC" id="2.1.1.-" evidence="5"/>
<evidence type="ECO:0000313" key="6">
    <source>
        <dbReference type="Proteomes" id="UP000319342"/>
    </source>
</evidence>
<dbReference type="Proteomes" id="UP000319342">
    <property type="component" value="Chromosome"/>
</dbReference>
<dbReference type="AlphaFoldDB" id="A0A518CVR6"/>
<dbReference type="InterPro" id="IPR029063">
    <property type="entry name" value="SAM-dependent_MTases_sf"/>
</dbReference>
<sequence length="263" mass="28984">MQDVVHNEHLEQDHWWFRARRSIFTRVLDEQLPGGRAPRILDLGPGSGVNLPILAPRGRVTALDLSDVSLARCRAAGDNDQVLADATVAPFKSNTFDLVCALDVLEHIDDDRAALVQIERVLRPGGLFLFSVPAFGFLWGRQDVLSHHKRRYAKSELRQRVTATGLEIEHLTYFNTLLFPPIAAVRVLMRPMLERSVAKGGSDLSVKLPLGLDQVLYQSFACERGWVTRHSLPFGVSMLGWARKRADAGDAGGAAASANGSAR</sequence>
<evidence type="ECO:0000256" key="1">
    <source>
        <dbReference type="ARBA" id="ARBA00022603"/>
    </source>
</evidence>
<evidence type="ECO:0000259" key="4">
    <source>
        <dbReference type="Pfam" id="PF08241"/>
    </source>
</evidence>
<dbReference type="CDD" id="cd02440">
    <property type="entry name" value="AdoMet_MTases"/>
    <property type="match status" value="1"/>
</dbReference>
<keyword evidence="3" id="KW-0949">S-adenosyl-L-methionine</keyword>
<dbReference type="GO" id="GO:0008757">
    <property type="term" value="F:S-adenosylmethionine-dependent methyltransferase activity"/>
    <property type="evidence" value="ECO:0007669"/>
    <property type="project" value="InterPro"/>
</dbReference>
<evidence type="ECO:0000313" key="5">
    <source>
        <dbReference type="EMBL" id="QDU83323.1"/>
    </source>
</evidence>
<dbReference type="Pfam" id="PF08241">
    <property type="entry name" value="Methyltransf_11"/>
    <property type="match status" value="1"/>
</dbReference>
<keyword evidence="1 5" id="KW-0489">Methyltransferase</keyword>
<accession>A0A518CVR6</accession>
<dbReference type="RefSeq" id="WP_145182802.1">
    <property type="nucleotide sequence ID" value="NZ_CP036290.1"/>
</dbReference>
<dbReference type="PANTHER" id="PTHR43464">
    <property type="entry name" value="METHYLTRANSFERASE"/>
    <property type="match status" value="1"/>
</dbReference>
<dbReference type="GO" id="GO:0032259">
    <property type="term" value="P:methylation"/>
    <property type="evidence" value="ECO:0007669"/>
    <property type="project" value="UniProtKB-KW"/>
</dbReference>
<protein>
    <submittedName>
        <fullName evidence="5">Putative S-adenosylmethionine-dependent methyltransferase/MSMEI_2290</fullName>
        <ecNumber evidence="5">2.1.1.-</ecNumber>
    </submittedName>
</protein>
<feature type="domain" description="Methyltransferase type 11" evidence="4">
    <location>
        <begin position="41"/>
        <end position="130"/>
    </location>
</feature>
<gene>
    <name evidence="5" type="ORF">Pla163_04220</name>
</gene>
<organism evidence="5 6">
    <name type="scientific">Rohdeia mirabilis</name>
    <dbReference type="NCBI Taxonomy" id="2528008"/>
    <lineage>
        <taxon>Bacteria</taxon>
        <taxon>Pseudomonadati</taxon>
        <taxon>Planctomycetota</taxon>
        <taxon>Planctomycetia</taxon>
        <taxon>Planctomycetia incertae sedis</taxon>
        <taxon>Rohdeia</taxon>
    </lineage>
</organism>
<dbReference type="InterPro" id="IPR013216">
    <property type="entry name" value="Methyltransf_11"/>
</dbReference>
<dbReference type="SUPFAM" id="SSF53335">
    <property type="entry name" value="S-adenosyl-L-methionine-dependent methyltransferases"/>
    <property type="match status" value="1"/>
</dbReference>
<keyword evidence="2 5" id="KW-0808">Transferase</keyword>
<dbReference type="OrthoDB" id="9790457at2"/>
<reference evidence="5 6" key="1">
    <citation type="submission" date="2019-02" db="EMBL/GenBank/DDBJ databases">
        <title>Deep-cultivation of Planctomycetes and their phenomic and genomic characterization uncovers novel biology.</title>
        <authorList>
            <person name="Wiegand S."/>
            <person name="Jogler M."/>
            <person name="Boedeker C."/>
            <person name="Pinto D."/>
            <person name="Vollmers J."/>
            <person name="Rivas-Marin E."/>
            <person name="Kohn T."/>
            <person name="Peeters S.H."/>
            <person name="Heuer A."/>
            <person name="Rast P."/>
            <person name="Oberbeckmann S."/>
            <person name="Bunk B."/>
            <person name="Jeske O."/>
            <person name="Meyerdierks A."/>
            <person name="Storesund J.E."/>
            <person name="Kallscheuer N."/>
            <person name="Luecker S."/>
            <person name="Lage O.M."/>
            <person name="Pohl T."/>
            <person name="Merkel B.J."/>
            <person name="Hornburger P."/>
            <person name="Mueller R.-W."/>
            <person name="Bruemmer F."/>
            <person name="Labrenz M."/>
            <person name="Spormann A.M."/>
            <person name="Op den Camp H."/>
            <person name="Overmann J."/>
            <person name="Amann R."/>
            <person name="Jetten M.S.M."/>
            <person name="Mascher T."/>
            <person name="Medema M.H."/>
            <person name="Devos D.P."/>
            <person name="Kaster A.-K."/>
            <person name="Ovreas L."/>
            <person name="Rohde M."/>
            <person name="Galperin M.Y."/>
            <person name="Jogler C."/>
        </authorList>
    </citation>
    <scope>NUCLEOTIDE SEQUENCE [LARGE SCALE GENOMIC DNA]</scope>
    <source>
        <strain evidence="5 6">Pla163</strain>
    </source>
</reference>
<name>A0A518CVR6_9BACT</name>
<keyword evidence="6" id="KW-1185">Reference proteome</keyword>
<dbReference type="PANTHER" id="PTHR43464:SF19">
    <property type="entry name" value="UBIQUINONE BIOSYNTHESIS O-METHYLTRANSFERASE, MITOCHONDRIAL"/>
    <property type="match status" value="1"/>
</dbReference>
<evidence type="ECO:0000256" key="3">
    <source>
        <dbReference type="ARBA" id="ARBA00022691"/>
    </source>
</evidence>
<evidence type="ECO:0000256" key="2">
    <source>
        <dbReference type="ARBA" id="ARBA00022679"/>
    </source>
</evidence>
<dbReference type="Gene3D" id="3.40.50.150">
    <property type="entry name" value="Vaccinia Virus protein VP39"/>
    <property type="match status" value="1"/>
</dbReference>
<dbReference type="EMBL" id="CP036290">
    <property type="protein sequence ID" value="QDU83323.1"/>
    <property type="molecule type" value="Genomic_DNA"/>
</dbReference>
<proteinExistence type="predicted"/>